<evidence type="ECO:0000259" key="1">
    <source>
        <dbReference type="SMART" id="SM00651"/>
    </source>
</evidence>
<reference evidence="2" key="1">
    <citation type="submission" date="2023-02" db="EMBL/GenBank/DDBJ databases">
        <title>Identification and recombinant expression of a fungal hydrolase from Papiliotrema laurentii that hydrolyzes apple cutin and clears colloidal polyester polyurethane.</title>
        <authorList>
            <consortium name="DOE Joint Genome Institute"/>
            <person name="Roman V.A."/>
            <person name="Bojanowski C."/>
            <person name="Crable B.R."/>
            <person name="Wagner D.N."/>
            <person name="Hung C.S."/>
            <person name="Nadeau L.J."/>
            <person name="Schratz L."/>
            <person name="Haridas S."/>
            <person name="Pangilinan J."/>
            <person name="Lipzen A."/>
            <person name="Na H."/>
            <person name="Yan M."/>
            <person name="Ng V."/>
            <person name="Grigoriev I.V."/>
            <person name="Spatafora J.W."/>
            <person name="Barlow D."/>
            <person name="Biffinger J."/>
            <person name="Kelley-Loughnane N."/>
            <person name="Varaljay V.A."/>
            <person name="Crookes-Goodson W.J."/>
        </authorList>
    </citation>
    <scope>NUCLEOTIDE SEQUENCE</scope>
    <source>
        <strain evidence="2">5307AH</strain>
    </source>
</reference>
<comment type="caution">
    <text evidence="2">The sequence shown here is derived from an EMBL/GenBank/DDBJ whole genome shotgun (WGS) entry which is preliminary data.</text>
</comment>
<dbReference type="GO" id="GO:0031417">
    <property type="term" value="C:NatC complex"/>
    <property type="evidence" value="ECO:0007669"/>
    <property type="project" value="InterPro"/>
</dbReference>
<dbReference type="Gene3D" id="2.30.30.100">
    <property type="match status" value="1"/>
</dbReference>
<sequence>MTPSNLIDKGNPVDNLSQLLDKVLRITILDARYFIGRFTCVDSKINLVLTEAEEFLPDPQTPEEKAEREMVDRYYPKSLRSNMDGPGWGRYAKYAEGDAEAEVELDESGQGRLKEGRMLGMILVPGKQIVKIELMQEKEEDLSSLII</sequence>
<dbReference type="SUPFAM" id="SSF50182">
    <property type="entry name" value="Sm-like ribonucleoproteins"/>
    <property type="match status" value="1"/>
</dbReference>
<dbReference type="CDD" id="cd06168">
    <property type="entry name" value="LSMD1"/>
    <property type="match status" value="1"/>
</dbReference>
<gene>
    <name evidence="2" type="ORF">DB88DRAFT_152805</name>
</gene>
<dbReference type="EMBL" id="JAODAN010000002">
    <property type="protein sequence ID" value="KAK1926175.1"/>
    <property type="molecule type" value="Genomic_DNA"/>
</dbReference>
<dbReference type="Pfam" id="PF01423">
    <property type="entry name" value="LSM"/>
    <property type="match status" value="1"/>
</dbReference>
<evidence type="ECO:0000313" key="2">
    <source>
        <dbReference type="EMBL" id="KAK1926175.1"/>
    </source>
</evidence>
<feature type="domain" description="Sm" evidence="1">
    <location>
        <begin position="14"/>
        <end position="134"/>
    </location>
</feature>
<name>A0AAD9FTX8_PAPLA</name>
<dbReference type="InterPro" id="IPR050914">
    <property type="entry name" value="snRNP_SmB/NAA38-like"/>
</dbReference>
<dbReference type="InterPro" id="IPR034110">
    <property type="entry name" value="LSMD1_Sm"/>
</dbReference>
<protein>
    <recommendedName>
        <fullName evidence="1">Sm domain-containing protein</fullName>
    </recommendedName>
</protein>
<dbReference type="PANTHER" id="PTHR10701">
    <property type="entry name" value="SMALL NUCLEAR RIBONUCLEOPROTEIN-ASSOCIATED PROTEIN B AND N"/>
    <property type="match status" value="1"/>
</dbReference>
<dbReference type="PANTHER" id="PTHR10701:SF5">
    <property type="entry name" value="N-ALPHA-ACETYLTRANSFERASE 38, NATC AUXILIARY SUBUNIT"/>
    <property type="match status" value="1"/>
</dbReference>
<dbReference type="SMART" id="SM00651">
    <property type="entry name" value="Sm"/>
    <property type="match status" value="1"/>
</dbReference>
<accession>A0AAD9FTX8</accession>
<organism evidence="2 3">
    <name type="scientific">Papiliotrema laurentii</name>
    <name type="common">Cryptococcus laurentii</name>
    <dbReference type="NCBI Taxonomy" id="5418"/>
    <lineage>
        <taxon>Eukaryota</taxon>
        <taxon>Fungi</taxon>
        <taxon>Dikarya</taxon>
        <taxon>Basidiomycota</taxon>
        <taxon>Agaricomycotina</taxon>
        <taxon>Tremellomycetes</taxon>
        <taxon>Tremellales</taxon>
        <taxon>Rhynchogastremaceae</taxon>
        <taxon>Papiliotrema</taxon>
    </lineage>
</organism>
<proteinExistence type="predicted"/>
<keyword evidence="3" id="KW-1185">Reference proteome</keyword>
<dbReference type="AlphaFoldDB" id="A0AAD9FTX8"/>
<dbReference type="InterPro" id="IPR010920">
    <property type="entry name" value="LSM_dom_sf"/>
</dbReference>
<evidence type="ECO:0000313" key="3">
    <source>
        <dbReference type="Proteomes" id="UP001182556"/>
    </source>
</evidence>
<dbReference type="InterPro" id="IPR001163">
    <property type="entry name" value="Sm_dom_euk/arc"/>
</dbReference>
<dbReference type="Proteomes" id="UP001182556">
    <property type="component" value="Unassembled WGS sequence"/>
</dbReference>